<name>H2YVJ6_CIOSA</name>
<accession>H2YVJ6</accession>
<feature type="compositionally biased region" description="Basic and acidic residues" evidence="1">
    <location>
        <begin position="49"/>
        <end position="67"/>
    </location>
</feature>
<dbReference type="InParanoid" id="H2YVJ6"/>
<dbReference type="eggNOG" id="ENOG502SG87">
    <property type="taxonomic scope" value="Eukaryota"/>
</dbReference>
<feature type="region of interest" description="Disordered" evidence="1">
    <location>
        <begin position="204"/>
        <end position="250"/>
    </location>
</feature>
<dbReference type="Ensembl" id="ENSCSAVT00000009474.1">
    <property type="protein sequence ID" value="ENSCSAVP00000009357.1"/>
    <property type="gene ID" value="ENSCSAVG00000005517.1"/>
</dbReference>
<keyword evidence="3" id="KW-1185">Reference proteome</keyword>
<dbReference type="Pfam" id="PF00634">
    <property type="entry name" value="BRCA2"/>
    <property type="match status" value="1"/>
</dbReference>
<evidence type="ECO:0000313" key="3">
    <source>
        <dbReference type="Proteomes" id="UP000007875"/>
    </source>
</evidence>
<reference evidence="2" key="2">
    <citation type="submission" date="2025-08" db="UniProtKB">
        <authorList>
            <consortium name="Ensembl"/>
        </authorList>
    </citation>
    <scope>IDENTIFICATION</scope>
</reference>
<dbReference type="GeneTree" id="ENSGT00530000067722"/>
<protein>
    <submittedName>
        <fullName evidence="2">Uncharacterized protein</fullName>
    </submittedName>
</protein>
<dbReference type="PROSITE" id="PS50138">
    <property type="entry name" value="BRCA2_REPEAT"/>
    <property type="match status" value="1"/>
</dbReference>
<evidence type="ECO:0000313" key="2">
    <source>
        <dbReference type="Ensembl" id="ENSCSAVP00000009357.1"/>
    </source>
</evidence>
<evidence type="ECO:0000256" key="1">
    <source>
        <dbReference type="SAM" id="MobiDB-lite"/>
    </source>
</evidence>
<feature type="region of interest" description="Disordered" evidence="1">
    <location>
        <begin position="49"/>
        <end position="81"/>
    </location>
</feature>
<dbReference type="OMA" id="TINGHEC"/>
<reference evidence="3" key="1">
    <citation type="submission" date="2003-08" db="EMBL/GenBank/DDBJ databases">
        <authorList>
            <person name="Birren B."/>
            <person name="Nusbaum C."/>
            <person name="Abebe A."/>
            <person name="Abouelleil A."/>
            <person name="Adekoya E."/>
            <person name="Ait-zahra M."/>
            <person name="Allen N."/>
            <person name="Allen T."/>
            <person name="An P."/>
            <person name="Anderson M."/>
            <person name="Anderson S."/>
            <person name="Arachchi H."/>
            <person name="Armbruster J."/>
            <person name="Bachantsang P."/>
            <person name="Baldwin J."/>
            <person name="Barry A."/>
            <person name="Bayul T."/>
            <person name="Blitshsteyn B."/>
            <person name="Bloom T."/>
            <person name="Blye J."/>
            <person name="Boguslavskiy L."/>
            <person name="Borowsky M."/>
            <person name="Boukhgalter B."/>
            <person name="Brunache A."/>
            <person name="Butler J."/>
            <person name="Calixte N."/>
            <person name="Calvo S."/>
            <person name="Camarata J."/>
            <person name="Campo K."/>
            <person name="Chang J."/>
            <person name="Cheshatsang Y."/>
            <person name="Citroen M."/>
            <person name="Collymore A."/>
            <person name="Considine T."/>
            <person name="Cook A."/>
            <person name="Cooke P."/>
            <person name="Corum B."/>
            <person name="Cuomo C."/>
            <person name="David R."/>
            <person name="Dawoe T."/>
            <person name="Degray S."/>
            <person name="Dodge S."/>
            <person name="Dooley K."/>
            <person name="Dorje P."/>
            <person name="Dorjee K."/>
            <person name="Dorris L."/>
            <person name="Duffey N."/>
            <person name="Dupes A."/>
            <person name="Elkins T."/>
            <person name="Engels R."/>
            <person name="Erickson J."/>
            <person name="Farina A."/>
            <person name="Faro S."/>
            <person name="Ferreira P."/>
            <person name="Fischer H."/>
            <person name="Fitzgerald M."/>
            <person name="Foley K."/>
            <person name="Gage D."/>
            <person name="Galagan J."/>
            <person name="Gearin G."/>
            <person name="Gnerre S."/>
            <person name="Gnirke A."/>
            <person name="Goyette A."/>
            <person name="Graham J."/>
            <person name="Grandbois E."/>
            <person name="Gyaltsen K."/>
            <person name="Hafez N."/>
            <person name="Hagopian D."/>
            <person name="Hagos B."/>
            <person name="Hall J."/>
            <person name="Hatcher B."/>
            <person name="Heller A."/>
            <person name="Higgins H."/>
            <person name="Honan T."/>
            <person name="Horn A."/>
            <person name="Houde N."/>
            <person name="Hughes L."/>
            <person name="Hulme W."/>
            <person name="Husby E."/>
            <person name="Iliev I."/>
            <person name="Jaffe D."/>
            <person name="Jones C."/>
            <person name="Kamal M."/>
            <person name="Kamat A."/>
            <person name="Kamvysselis M."/>
            <person name="Karlsson E."/>
            <person name="Kells C."/>
            <person name="Kieu A."/>
            <person name="Kisner P."/>
            <person name="Kodira C."/>
            <person name="Kulbokas E."/>
            <person name="Labutti K."/>
            <person name="Lama D."/>
            <person name="Landers T."/>
            <person name="Leger J."/>
            <person name="Levine S."/>
            <person name="Lewis D."/>
            <person name="Lewis T."/>
            <person name="Lindblad-toh K."/>
            <person name="Liu X."/>
            <person name="Lokyitsang T."/>
            <person name="Lokyitsang Y."/>
            <person name="Lucien O."/>
            <person name="Lui A."/>
            <person name="Ma L.J."/>
            <person name="Mabbitt R."/>
            <person name="Macdonald J."/>
            <person name="Maclean C."/>
            <person name="Major J."/>
            <person name="Manning J."/>
            <person name="Marabella R."/>
            <person name="Maru K."/>
            <person name="Matthews C."/>
            <person name="Mauceli E."/>
            <person name="Mccarthy M."/>
            <person name="Mcdonough S."/>
            <person name="Mcghee T."/>
            <person name="Meldrim J."/>
            <person name="Meneus L."/>
            <person name="Mesirov J."/>
            <person name="Mihalev A."/>
            <person name="Mihova T."/>
            <person name="Mikkelsen T."/>
            <person name="Mlenga V."/>
            <person name="Moru K."/>
            <person name="Mozes J."/>
            <person name="Mulrain L."/>
            <person name="Munson G."/>
            <person name="Naylor J."/>
            <person name="Newes C."/>
            <person name="Nguyen C."/>
            <person name="Nguyen N."/>
            <person name="Nguyen T."/>
            <person name="Nicol R."/>
            <person name="Nielsen C."/>
            <person name="Nizzari M."/>
            <person name="Norbu C."/>
            <person name="Norbu N."/>
            <person name="O'donnell P."/>
            <person name="Okoawo O."/>
            <person name="O'leary S."/>
            <person name="Omotosho B."/>
            <person name="O'neill K."/>
            <person name="Osman S."/>
            <person name="Parker S."/>
            <person name="Perrin D."/>
            <person name="Phunkhang P."/>
            <person name="Piqani B."/>
            <person name="Purcell S."/>
            <person name="Rachupka T."/>
            <person name="Ramasamy U."/>
            <person name="Rameau R."/>
            <person name="Ray V."/>
            <person name="Raymond C."/>
            <person name="Retta R."/>
            <person name="Richardson S."/>
            <person name="Rise C."/>
            <person name="Rodriguez J."/>
            <person name="Rogers J."/>
            <person name="Rogov P."/>
            <person name="Rutman M."/>
            <person name="Schupbach R."/>
            <person name="Seaman C."/>
            <person name="Settipalli S."/>
            <person name="Sharpe T."/>
            <person name="Sheridan J."/>
            <person name="Sherpa N."/>
            <person name="Shi J."/>
            <person name="Smirnov S."/>
            <person name="Smith C."/>
            <person name="Sougnez C."/>
            <person name="Spencer B."/>
            <person name="Stalker J."/>
            <person name="Stange-thomann N."/>
            <person name="Stavropoulos S."/>
            <person name="Stetson K."/>
            <person name="Stone C."/>
            <person name="Stone S."/>
            <person name="Stubbs M."/>
            <person name="Talamas J."/>
            <person name="Tchuinga P."/>
            <person name="Tenzing P."/>
            <person name="Tesfaye S."/>
            <person name="Theodore J."/>
            <person name="Thoulutsang Y."/>
            <person name="Topham K."/>
            <person name="Towey S."/>
            <person name="Tsamla T."/>
            <person name="Tsomo N."/>
            <person name="Vallee D."/>
            <person name="Vassiliev H."/>
            <person name="Venkataraman V."/>
            <person name="Vinson J."/>
            <person name="Vo A."/>
            <person name="Wade C."/>
            <person name="Wang S."/>
            <person name="Wangchuk T."/>
            <person name="Wangdi T."/>
            <person name="Whittaker C."/>
            <person name="Wilkinson J."/>
            <person name="Wu Y."/>
            <person name="Wyman D."/>
            <person name="Yadav S."/>
            <person name="Yang S."/>
            <person name="Yang X."/>
            <person name="Yeager S."/>
            <person name="Yee E."/>
            <person name="Young G."/>
            <person name="Zainoun J."/>
            <person name="Zembeck L."/>
            <person name="Zimmer A."/>
            <person name="Zody M."/>
            <person name="Lander E."/>
        </authorList>
    </citation>
    <scope>NUCLEOTIDE SEQUENCE [LARGE SCALE GENOMIC DNA]</scope>
</reference>
<dbReference type="InterPro" id="IPR002093">
    <property type="entry name" value="BRCA2_repeat"/>
</dbReference>
<dbReference type="Proteomes" id="UP000007875">
    <property type="component" value="Unassembled WGS sequence"/>
</dbReference>
<reference evidence="2" key="3">
    <citation type="submission" date="2025-09" db="UniProtKB">
        <authorList>
            <consortium name="Ensembl"/>
        </authorList>
    </citation>
    <scope>IDENTIFICATION</scope>
</reference>
<organism evidence="2 3">
    <name type="scientific">Ciona savignyi</name>
    <name type="common">Pacific transparent sea squirt</name>
    <dbReference type="NCBI Taxonomy" id="51511"/>
    <lineage>
        <taxon>Eukaryota</taxon>
        <taxon>Metazoa</taxon>
        <taxon>Chordata</taxon>
        <taxon>Tunicata</taxon>
        <taxon>Ascidiacea</taxon>
        <taxon>Phlebobranchia</taxon>
        <taxon>Cionidae</taxon>
        <taxon>Ciona</taxon>
    </lineage>
</organism>
<proteinExistence type="predicted"/>
<sequence length="320" mass="36273">MNDIKTLHQLDLTSDEDLLCLDADQEIKKSLGPSSENWFDILTQQKAHERRNTSKRDFLHNENREPNLSDQDDNGTPESTSCEKHIHINTINGHECKSTEEIRKCDNPIFETVTVLDQSTSATKQLKLPTSQVNHFPLKRKSDSCINTSGFKIDVERRWSCESEKNCSSKKAKLAGEFNPWIQSPTGMNPQKNLTKNKSLATHKNNLVPLPGNSQTTMKLRTSKKSVTKPSSFRQPANLKHYSSENDHGVDSDEEFLGFVELYEKQSNKKYSTMDSKITGFQTASNKGINISVKSWKKVQKLFSEDSNFSNTCESLPKQA</sequence>
<dbReference type="AlphaFoldDB" id="H2YVJ6"/>
<dbReference type="HOGENOM" id="CLU_870267_0_0_1"/>